<evidence type="ECO:0000313" key="4">
    <source>
        <dbReference type="Proteomes" id="UP000178869"/>
    </source>
</evidence>
<protein>
    <recommendedName>
        <fullName evidence="5">Peptidase C39-like domain-containing protein</fullName>
    </recommendedName>
</protein>
<comment type="caution">
    <text evidence="3">The sequence shown here is derived from an EMBL/GenBank/DDBJ whole genome shotgun (WGS) entry which is preliminary data.</text>
</comment>
<feature type="signal peptide" evidence="2">
    <location>
        <begin position="1"/>
        <end position="21"/>
    </location>
</feature>
<evidence type="ECO:0000256" key="1">
    <source>
        <dbReference type="SAM" id="MobiDB-lite"/>
    </source>
</evidence>
<feature type="compositionally biased region" description="Low complexity" evidence="1">
    <location>
        <begin position="23"/>
        <end position="36"/>
    </location>
</feature>
<feature type="compositionally biased region" description="Pro residues" evidence="1">
    <location>
        <begin position="64"/>
        <end position="84"/>
    </location>
</feature>
<gene>
    <name evidence="3" type="ORF">A2828_04210</name>
</gene>
<evidence type="ECO:0000313" key="3">
    <source>
        <dbReference type="EMBL" id="OHA47137.1"/>
    </source>
</evidence>
<accession>A0A1G2PFR9</accession>
<name>A0A1G2PFR9_9BACT</name>
<sequence length="300" mass="32651">MYRTKLILVASLLLAACTAVSSPTPSLPSATTVPTPSATPAPSPSATTESPDLPPYLSQRIAPDPEPTASPTPEPTATPTPSVAPAPSVYKLNLYRKGAFVTQKTYKWCVGATTQMMINIIKGTNNKSYDTQKAMYDYAVAHTMYDYPYAGSDPQGSVAALEHFGGGDYRWVNSSSFSAAVRSAVRAIALTGRPVRLSVAHGTHAWVLNGFVTDKDPAQSKDFKVLYVYVSGPLYPMQQKNGYDMPPNTKLSVASLKKFLTPVGQDYKLVPYTKDGKTYYKKVYYDTVWTGYYVTIQPVP</sequence>
<dbReference type="Proteomes" id="UP000178869">
    <property type="component" value="Unassembled WGS sequence"/>
</dbReference>
<keyword evidence="2" id="KW-0732">Signal</keyword>
<evidence type="ECO:0000256" key="2">
    <source>
        <dbReference type="SAM" id="SignalP"/>
    </source>
</evidence>
<organism evidence="3 4">
    <name type="scientific">Candidatus Terrybacteria bacterium RIFCSPHIGHO2_01_FULL_43_35</name>
    <dbReference type="NCBI Taxonomy" id="1802361"/>
    <lineage>
        <taxon>Bacteria</taxon>
        <taxon>Candidatus Terryibacteriota</taxon>
    </lineage>
</organism>
<feature type="chain" id="PRO_5009583884" description="Peptidase C39-like domain-containing protein" evidence="2">
    <location>
        <begin position="22"/>
        <end position="300"/>
    </location>
</feature>
<dbReference type="EMBL" id="MHSR01000008">
    <property type="protein sequence ID" value="OHA47137.1"/>
    <property type="molecule type" value="Genomic_DNA"/>
</dbReference>
<evidence type="ECO:0008006" key="5">
    <source>
        <dbReference type="Google" id="ProtNLM"/>
    </source>
</evidence>
<dbReference type="AlphaFoldDB" id="A0A1G2PFR9"/>
<dbReference type="PROSITE" id="PS51257">
    <property type="entry name" value="PROKAR_LIPOPROTEIN"/>
    <property type="match status" value="1"/>
</dbReference>
<reference evidence="3 4" key="1">
    <citation type="journal article" date="2016" name="Nat. Commun.">
        <title>Thousands of microbial genomes shed light on interconnected biogeochemical processes in an aquifer system.</title>
        <authorList>
            <person name="Anantharaman K."/>
            <person name="Brown C.T."/>
            <person name="Hug L.A."/>
            <person name="Sharon I."/>
            <person name="Castelle C.J."/>
            <person name="Probst A.J."/>
            <person name="Thomas B.C."/>
            <person name="Singh A."/>
            <person name="Wilkins M.J."/>
            <person name="Karaoz U."/>
            <person name="Brodie E.L."/>
            <person name="Williams K.H."/>
            <person name="Hubbard S.S."/>
            <person name="Banfield J.F."/>
        </authorList>
    </citation>
    <scope>NUCLEOTIDE SEQUENCE [LARGE SCALE GENOMIC DNA]</scope>
</reference>
<feature type="region of interest" description="Disordered" evidence="1">
    <location>
        <begin position="23"/>
        <end position="84"/>
    </location>
</feature>
<proteinExistence type="predicted"/>